<protein>
    <recommendedName>
        <fullName evidence="5">Ribosome maturation factor RimM</fullName>
    </recommendedName>
</protein>
<comment type="function">
    <text evidence="5">An accessory protein needed during the final step in the assembly of 30S ribosomal subunit, possibly for assembly of the head region. Essential for efficient processing of 16S rRNA. May be needed both before and after RbfA during the maturation of 16S rRNA. It has affinity for free ribosomal 30S subunits but not for 70S ribosomes.</text>
</comment>
<comment type="subunit">
    <text evidence="5">Binds ribosomal protein uS19.</text>
</comment>
<comment type="caution">
    <text evidence="7">The sequence shown here is derived from an EMBL/GenBank/DDBJ whole genome shotgun (WGS) entry which is preliminary data.</text>
</comment>
<evidence type="ECO:0000256" key="5">
    <source>
        <dbReference type="HAMAP-Rule" id="MF_00014"/>
    </source>
</evidence>
<dbReference type="GO" id="GO:0042274">
    <property type="term" value="P:ribosomal small subunit biogenesis"/>
    <property type="evidence" value="ECO:0007669"/>
    <property type="project" value="UniProtKB-UniRule"/>
</dbReference>
<keyword evidence="3 5" id="KW-0698">rRNA processing</keyword>
<dbReference type="SUPFAM" id="SSF50346">
    <property type="entry name" value="PRC-barrel domain"/>
    <property type="match status" value="1"/>
</dbReference>
<evidence type="ECO:0000259" key="6">
    <source>
        <dbReference type="Pfam" id="PF24986"/>
    </source>
</evidence>
<dbReference type="Proteomes" id="UP000254000">
    <property type="component" value="Unassembled WGS sequence"/>
</dbReference>
<comment type="subcellular location">
    <subcellularLocation>
        <location evidence="5">Cytoplasm</location>
    </subcellularLocation>
</comment>
<dbReference type="Pfam" id="PF24986">
    <property type="entry name" value="PRC_RimM"/>
    <property type="match status" value="1"/>
</dbReference>
<dbReference type="GO" id="GO:0005737">
    <property type="term" value="C:cytoplasm"/>
    <property type="evidence" value="ECO:0007669"/>
    <property type="project" value="UniProtKB-SubCell"/>
</dbReference>
<dbReference type="GO" id="GO:0006364">
    <property type="term" value="P:rRNA processing"/>
    <property type="evidence" value="ECO:0007669"/>
    <property type="project" value="UniProtKB-UniRule"/>
</dbReference>
<evidence type="ECO:0000256" key="4">
    <source>
        <dbReference type="ARBA" id="ARBA00023186"/>
    </source>
</evidence>
<dbReference type="Gene3D" id="2.30.30.240">
    <property type="entry name" value="PRC-barrel domain"/>
    <property type="match status" value="1"/>
</dbReference>
<keyword evidence="2 5" id="KW-0690">Ribosome biogenesis</keyword>
<comment type="domain">
    <text evidence="5">The PRC barrel domain binds ribosomal protein uS19.</text>
</comment>
<dbReference type="InterPro" id="IPR011033">
    <property type="entry name" value="PRC_barrel-like_sf"/>
</dbReference>
<reference evidence="7 8" key="1">
    <citation type="journal article" date="2018" name="Elife">
        <title>Discovery and characterization of a prevalent human gut bacterial enzyme sufficient for the inactivation of a family of plant toxins.</title>
        <authorList>
            <person name="Koppel N."/>
            <person name="Bisanz J.E."/>
            <person name="Pandelia M.E."/>
            <person name="Turnbaugh P.J."/>
            <person name="Balskus E.P."/>
        </authorList>
    </citation>
    <scope>NUCLEOTIDE SEQUENCE [LARGE SCALE GENOMIC DNA]</scope>
    <source>
        <strain evidence="7 8">3C</strain>
    </source>
</reference>
<proteinExistence type="inferred from homology"/>
<dbReference type="OrthoDB" id="3177403at2"/>
<dbReference type="AlphaFoldDB" id="A0A369LZF8"/>
<organism evidence="7 8">
    <name type="scientific">Gordonibacter pamelaeae</name>
    <dbReference type="NCBI Taxonomy" id="471189"/>
    <lineage>
        <taxon>Bacteria</taxon>
        <taxon>Bacillati</taxon>
        <taxon>Actinomycetota</taxon>
        <taxon>Coriobacteriia</taxon>
        <taxon>Eggerthellales</taxon>
        <taxon>Eggerthellaceae</taxon>
        <taxon>Gordonibacter</taxon>
    </lineage>
</organism>
<dbReference type="PANTHER" id="PTHR33692">
    <property type="entry name" value="RIBOSOME MATURATION FACTOR RIMM"/>
    <property type="match status" value="1"/>
</dbReference>
<dbReference type="PANTHER" id="PTHR33692:SF1">
    <property type="entry name" value="RIBOSOME MATURATION FACTOR RIMM"/>
    <property type="match status" value="1"/>
</dbReference>
<dbReference type="Gene3D" id="2.40.30.60">
    <property type="entry name" value="RimM"/>
    <property type="match status" value="1"/>
</dbReference>
<dbReference type="InterPro" id="IPR011961">
    <property type="entry name" value="RimM"/>
</dbReference>
<comment type="similarity">
    <text evidence="5">Belongs to the RimM family.</text>
</comment>
<dbReference type="GO" id="GO:0043022">
    <property type="term" value="F:ribosome binding"/>
    <property type="evidence" value="ECO:0007669"/>
    <property type="project" value="InterPro"/>
</dbReference>
<keyword evidence="8" id="KW-1185">Reference proteome</keyword>
<feature type="domain" description="Ribosome maturation factor RimM PRC barrel" evidence="6">
    <location>
        <begin position="106"/>
        <end position="170"/>
    </location>
</feature>
<sequence length="173" mass="18151">MRAWTDVAVLARTKNLQGGFVAQSAAGLPFLLSEGLEAAFVPPVLDAPRRARVTAVAPVDDRTAIVTFDAVEGIDMAEALVGCHCLVRRADLPEGVLEAHAGAWDGWEVHDARTGLVGTVAGIQELPGQDLLEVVPAAGGRTVLVPLVDAFVSGIDEDARRIDVDLPDGLLDL</sequence>
<dbReference type="GO" id="GO:0005840">
    <property type="term" value="C:ribosome"/>
    <property type="evidence" value="ECO:0007669"/>
    <property type="project" value="InterPro"/>
</dbReference>
<gene>
    <name evidence="5" type="primary">rimM</name>
    <name evidence="7" type="ORF">C1877_11985</name>
</gene>
<dbReference type="GeneID" id="78360412"/>
<evidence type="ECO:0000256" key="2">
    <source>
        <dbReference type="ARBA" id="ARBA00022517"/>
    </source>
</evidence>
<dbReference type="InterPro" id="IPR036976">
    <property type="entry name" value="RimM_N_sf"/>
</dbReference>
<dbReference type="HAMAP" id="MF_00014">
    <property type="entry name" value="Ribosome_mat_RimM"/>
    <property type="match status" value="1"/>
</dbReference>
<keyword evidence="1 5" id="KW-0963">Cytoplasm</keyword>
<dbReference type="EMBL" id="PPTS01000007">
    <property type="protein sequence ID" value="RDB63575.1"/>
    <property type="molecule type" value="Genomic_DNA"/>
</dbReference>
<evidence type="ECO:0000313" key="7">
    <source>
        <dbReference type="EMBL" id="RDB63575.1"/>
    </source>
</evidence>
<evidence type="ECO:0000313" key="8">
    <source>
        <dbReference type="Proteomes" id="UP000254000"/>
    </source>
</evidence>
<dbReference type="RefSeq" id="WP_114569275.1">
    <property type="nucleotide sequence ID" value="NZ_CABMMS010000007.1"/>
</dbReference>
<evidence type="ECO:0000256" key="1">
    <source>
        <dbReference type="ARBA" id="ARBA00022490"/>
    </source>
</evidence>
<dbReference type="InterPro" id="IPR056792">
    <property type="entry name" value="PRC_RimM"/>
</dbReference>
<evidence type="ECO:0000256" key="3">
    <source>
        <dbReference type="ARBA" id="ARBA00022552"/>
    </source>
</evidence>
<name>A0A369LZF8_9ACTN</name>
<keyword evidence="4 5" id="KW-0143">Chaperone</keyword>
<accession>A0A369LZF8</accession>